<dbReference type="GO" id="GO:0006508">
    <property type="term" value="P:proteolysis"/>
    <property type="evidence" value="ECO:0007669"/>
    <property type="project" value="UniProtKB-KW"/>
</dbReference>
<dbReference type="OrthoDB" id="5504276at2"/>
<evidence type="ECO:0000256" key="4">
    <source>
        <dbReference type="ARBA" id="ARBA00022475"/>
    </source>
</evidence>
<reference evidence="11 12" key="1">
    <citation type="submission" date="2015-12" db="EMBL/GenBank/DDBJ databases">
        <title>Draft genome sequence of the thermoanaerobe Thermotalea metallivorans, an isolate from the runoff channel of the Great Artesian Basin, Australia.</title>
        <authorList>
            <person name="Patel B.K."/>
        </authorList>
    </citation>
    <scope>NUCLEOTIDE SEQUENCE [LARGE SCALE GENOMIC DNA]</scope>
    <source>
        <strain evidence="11 12">B2-1</strain>
    </source>
</reference>
<sequence length="241" mass="27751">MITRLFIIAVAPGLALALAAYLTDRYDREPLHLLIKVFVLGALSVIPTAIVERFLLSFNIFPGIFSAAYTAFIVAGFTEEFFKRGVVLRTAYYHRAFDEKLDGIIYAVFAALGFATIENIMYVVFRFAANPYVGLYRGILSVPAHMLFGVTMGYYLSLSRFARDEFHRKHFLRKALTVPVILHGIFDFILMARIPAFMGLFFPFVLYLWIVNLRKLNEYAKESKEIYIRAQAGWENRQNWE</sequence>
<feature type="transmembrane region" description="Helical" evidence="10">
    <location>
        <begin position="60"/>
        <end position="82"/>
    </location>
</feature>
<evidence type="ECO:0000313" key="12">
    <source>
        <dbReference type="Proteomes" id="UP000070456"/>
    </source>
</evidence>
<proteinExistence type="inferred from homology"/>
<evidence type="ECO:0000256" key="6">
    <source>
        <dbReference type="ARBA" id="ARBA00022692"/>
    </source>
</evidence>
<comment type="caution">
    <text evidence="11">The sequence shown here is derived from an EMBL/GenBank/DDBJ whole genome shotgun (WGS) entry which is preliminary data.</text>
</comment>
<feature type="transmembrane region" description="Helical" evidence="10">
    <location>
        <begin position="34"/>
        <end position="54"/>
    </location>
</feature>
<dbReference type="GO" id="GO:0008233">
    <property type="term" value="F:peptidase activity"/>
    <property type="evidence" value="ECO:0007669"/>
    <property type="project" value="UniProtKB-KW"/>
</dbReference>
<evidence type="ECO:0000256" key="2">
    <source>
        <dbReference type="ARBA" id="ARBA00009165"/>
    </source>
</evidence>
<comment type="subcellular location">
    <subcellularLocation>
        <location evidence="1">Cell membrane</location>
        <topology evidence="1">Multi-pass membrane protein</topology>
    </subcellularLocation>
</comment>
<feature type="transmembrane region" description="Helical" evidence="10">
    <location>
        <begin position="6"/>
        <end position="22"/>
    </location>
</feature>
<evidence type="ECO:0000313" key="11">
    <source>
        <dbReference type="EMBL" id="KXG74081.1"/>
    </source>
</evidence>
<evidence type="ECO:0000256" key="5">
    <source>
        <dbReference type="ARBA" id="ARBA00022670"/>
    </source>
</evidence>
<dbReference type="GO" id="GO:0005886">
    <property type="term" value="C:plasma membrane"/>
    <property type="evidence" value="ECO:0007669"/>
    <property type="project" value="UniProtKB-SubCell"/>
</dbReference>
<dbReference type="InterPro" id="IPR026898">
    <property type="entry name" value="PrsW"/>
</dbReference>
<dbReference type="PATRIC" id="fig|520762.4.peg.2866"/>
<comment type="similarity">
    <text evidence="2">Belongs to the protease PrsW family.</text>
</comment>
<evidence type="ECO:0000256" key="3">
    <source>
        <dbReference type="ARBA" id="ARBA00018997"/>
    </source>
</evidence>
<dbReference type="PIRSF" id="PIRSF016933">
    <property type="entry name" value="PrsW"/>
    <property type="match status" value="1"/>
</dbReference>
<dbReference type="InterPro" id="IPR023596">
    <property type="entry name" value="Peptidase_PrsW_arch/bac"/>
</dbReference>
<dbReference type="Proteomes" id="UP000070456">
    <property type="component" value="Unassembled WGS sequence"/>
</dbReference>
<dbReference type="AlphaFoldDB" id="A0A140L0K6"/>
<feature type="transmembrane region" description="Helical" evidence="10">
    <location>
        <begin position="103"/>
        <end position="129"/>
    </location>
</feature>
<dbReference type="STRING" id="520762.AN619_25960"/>
<accession>A0A140L0K6</accession>
<evidence type="ECO:0000256" key="9">
    <source>
        <dbReference type="ARBA" id="ARBA00023136"/>
    </source>
</evidence>
<dbReference type="EMBL" id="LOEE01000064">
    <property type="protein sequence ID" value="KXG74081.1"/>
    <property type="molecule type" value="Genomic_DNA"/>
</dbReference>
<keyword evidence="12" id="KW-1185">Reference proteome</keyword>
<keyword evidence="9 10" id="KW-0472">Membrane</keyword>
<feature type="transmembrane region" description="Helical" evidence="10">
    <location>
        <begin position="196"/>
        <end position="213"/>
    </location>
</feature>
<protein>
    <recommendedName>
        <fullName evidence="3">Protease PrsW</fullName>
    </recommendedName>
</protein>
<gene>
    <name evidence="11" type="primary">prsW</name>
    <name evidence="11" type="ORF">AN619_25960</name>
</gene>
<keyword evidence="5 11" id="KW-0645">Protease</keyword>
<organism evidence="11 12">
    <name type="scientific">Thermotalea metallivorans</name>
    <dbReference type="NCBI Taxonomy" id="520762"/>
    <lineage>
        <taxon>Bacteria</taxon>
        <taxon>Bacillati</taxon>
        <taxon>Bacillota</taxon>
        <taxon>Clostridia</taxon>
        <taxon>Peptostreptococcales</taxon>
        <taxon>Thermotaleaceae</taxon>
        <taxon>Thermotalea</taxon>
    </lineage>
</organism>
<dbReference type="RefSeq" id="WP_068557586.1">
    <property type="nucleotide sequence ID" value="NZ_LOEE01000064.1"/>
</dbReference>
<evidence type="ECO:0000256" key="10">
    <source>
        <dbReference type="SAM" id="Phobius"/>
    </source>
</evidence>
<dbReference type="PANTHER" id="PTHR36844:SF1">
    <property type="entry name" value="PROTEASE PRSW"/>
    <property type="match status" value="1"/>
</dbReference>
<keyword evidence="4" id="KW-1003">Cell membrane</keyword>
<keyword evidence="8 10" id="KW-1133">Transmembrane helix</keyword>
<keyword evidence="6 10" id="KW-0812">Transmembrane</keyword>
<keyword evidence="7 11" id="KW-0378">Hydrolase</keyword>
<evidence type="ECO:0000256" key="8">
    <source>
        <dbReference type="ARBA" id="ARBA00022989"/>
    </source>
</evidence>
<feature type="transmembrane region" description="Helical" evidence="10">
    <location>
        <begin position="135"/>
        <end position="159"/>
    </location>
</feature>
<evidence type="ECO:0000256" key="7">
    <source>
        <dbReference type="ARBA" id="ARBA00022801"/>
    </source>
</evidence>
<dbReference type="PANTHER" id="PTHR36844">
    <property type="entry name" value="PROTEASE PRSW"/>
    <property type="match status" value="1"/>
</dbReference>
<evidence type="ECO:0000256" key="1">
    <source>
        <dbReference type="ARBA" id="ARBA00004651"/>
    </source>
</evidence>
<dbReference type="Pfam" id="PF13367">
    <property type="entry name" value="PrsW-protease"/>
    <property type="match status" value="1"/>
</dbReference>
<name>A0A140L0K6_9FIRM</name>